<keyword evidence="3" id="KW-0276">Fatty acid metabolism</keyword>
<evidence type="ECO:0000313" key="11">
    <source>
        <dbReference type="WBParaSite" id="nRc.2.0.1.t27890-RA"/>
    </source>
</evidence>
<evidence type="ECO:0000256" key="1">
    <source>
        <dbReference type="ARBA" id="ARBA00022450"/>
    </source>
</evidence>
<evidence type="ECO:0000256" key="4">
    <source>
        <dbReference type="ARBA" id="ARBA00022857"/>
    </source>
</evidence>
<dbReference type="SMART" id="SM00827">
    <property type="entry name" value="PKS_AT"/>
    <property type="match status" value="1"/>
</dbReference>
<dbReference type="InterPro" id="IPR014043">
    <property type="entry name" value="Acyl_transferase_dom"/>
</dbReference>
<dbReference type="InterPro" id="IPR016036">
    <property type="entry name" value="Malonyl_transacylase_ACP-bd"/>
</dbReference>
<evidence type="ECO:0000256" key="3">
    <source>
        <dbReference type="ARBA" id="ARBA00022832"/>
    </source>
</evidence>
<evidence type="ECO:0000259" key="9">
    <source>
        <dbReference type="SMART" id="SM00827"/>
    </source>
</evidence>
<keyword evidence="4" id="KW-0521">NADP</keyword>
<protein>
    <submittedName>
        <fullName evidence="11">Malonyl-CoA:ACP transacylase (MAT) domain-containing protein</fullName>
    </submittedName>
</protein>
<evidence type="ECO:0000256" key="6">
    <source>
        <dbReference type="ARBA" id="ARBA00023098"/>
    </source>
</evidence>
<evidence type="ECO:0000256" key="5">
    <source>
        <dbReference type="ARBA" id="ARBA00023002"/>
    </source>
</evidence>
<dbReference type="Proteomes" id="UP000887565">
    <property type="component" value="Unplaced"/>
</dbReference>
<dbReference type="Gene3D" id="3.30.70.250">
    <property type="entry name" value="Malonyl-CoA ACP transacylase, ACP-binding"/>
    <property type="match status" value="1"/>
</dbReference>
<dbReference type="GO" id="GO:0006633">
    <property type="term" value="P:fatty acid biosynthetic process"/>
    <property type="evidence" value="ECO:0007669"/>
    <property type="project" value="UniProtKB-KW"/>
</dbReference>
<keyword evidence="5" id="KW-0560">Oxidoreductase</keyword>
<evidence type="ECO:0000313" key="10">
    <source>
        <dbReference type="Proteomes" id="UP000887565"/>
    </source>
</evidence>
<name>A0A915JNV7_ROMCU</name>
<keyword evidence="6" id="KW-0443">Lipid metabolism</keyword>
<keyword evidence="7" id="KW-0275">Fatty acid biosynthesis</keyword>
<accession>A0A915JNV7</accession>
<dbReference type="InterPro" id="IPR016035">
    <property type="entry name" value="Acyl_Trfase/lysoPLipase"/>
</dbReference>
<proteinExistence type="predicted"/>
<evidence type="ECO:0000256" key="2">
    <source>
        <dbReference type="ARBA" id="ARBA00022516"/>
    </source>
</evidence>
<dbReference type="PANTHER" id="PTHR43775">
    <property type="entry name" value="FATTY ACID SYNTHASE"/>
    <property type="match status" value="1"/>
</dbReference>
<keyword evidence="2" id="KW-0444">Lipid biosynthesis</keyword>
<keyword evidence="1" id="KW-0596">Phosphopantetheine</keyword>
<dbReference type="OMA" id="PESKWNT"/>
<dbReference type="Pfam" id="PF00698">
    <property type="entry name" value="Acyl_transf_1"/>
    <property type="match status" value="1"/>
</dbReference>
<dbReference type="GO" id="GO:0004312">
    <property type="term" value="F:fatty acid synthase activity"/>
    <property type="evidence" value="ECO:0007669"/>
    <property type="project" value="TreeGrafter"/>
</dbReference>
<dbReference type="AlphaFoldDB" id="A0A915JNV7"/>
<dbReference type="SUPFAM" id="SSF55048">
    <property type="entry name" value="Probable ACP-binding domain of malonyl-CoA ACP transacylase"/>
    <property type="match status" value="1"/>
</dbReference>
<dbReference type="GO" id="GO:0016491">
    <property type="term" value="F:oxidoreductase activity"/>
    <property type="evidence" value="ECO:0007669"/>
    <property type="project" value="UniProtKB-KW"/>
</dbReference>
<reference evidence="11" key="1">
    <citation type="submission" date="2022-11" db="UniProtKB">
        <authorList>
            <consortium name="WormBaseParasite"/>
        </authorList>
    </citation>
    <scope>IDENTIFICATION</scope>
</reference>
<dbReference type="InterPro" id="IPR050091">
    <property type="entry name" value="PKS_NRPS_Biosynth_Enz"/>
</dbReference>
<evidence type="ECO:0000256" key="8">
    <source>
        <dbReference type="ARBA" id="ARBA00023268"/>
    </source>
</evidence>
<evidence type="ECO:0000256" key="7">
    <source>
        <dbReference type="ARBA" id="ARBA00023160"/>
    </source>
</evidence>
<keyword evidence="10" id="KW-1185">Reference proteome</keyword>
<dbReference type="SUPFAM" id="SSF52151">
    <property type="entry name" value="FabD/lysophospholipase-like"/>
    <property type="match status" value="1"/>
</dbReference>
<dbReference type="Gene3D" id="1.10.287.1960">
    <property type="match status" value="1"/>
</dbReference>
<feature type="domain" description="Malonyl-CoA:ACP transacylase (MAT)" evidence="9">
    <location>
        <begin position="1"/>
        <end position="138"/>
    </location>
</feature>
<organism evidence="10 11">
    <name type="scientific">Romanomermis culicivorax</name>
    <name type="common">Nematode worm</name>
    <dbReference type="NCBI Taxonomy" id="13658"/>
    <lineage>
        <taxon>Eukaryota</taxon>
        <taxon>Metazoa</taxon>
        <taxon>Ecdysozoa</taxon>
        <taxon>Nematoda</taxon>
        <taxon>Enoplea</taxon>
        <taxon>Dorylaimia</taxon>
        <taxon>Mermithida</taxon>
        <taxon>Mermithoidea</taxon>
        <taxon>Mermithidae</taxon>
        <taxon>Romanomermis</taxon>
    </lineage>
</organism>
<dbReference type="WBParaSite" id="nRc.2.0.1.t27890-RA">
    <property type="protein sequence ID" value="nRc.2.0.1.t27890-RA"/>
    <property type="gene ID" value="nRc.2.0.1.g27890"/>
</dbReference>
<sequence length="140" mass="15649">MAVVGMTWEETKARCPAGVVAACHNAKDTITISGDKDAVEKFTEQLKEEGVFTREVNSAGIAFHSDRMKLTAKSMKERLEKIVKEPRRRSAKWISTSVPESKWNTPLGQYCSPDYHVNNAVSPVLFYEALQHVPENAVLI</sequence>
<keyword evidence="8" id="KW-0511">Multifunctional enzyme</keyword>
<dbReference type="PANTHER" id="PTHR43775:SF7">
    <property type="entry name" value="FATTY ACID SYNTHASE"/>
    <property type="match status" value="1"/>
</dbReference>